<feature type="compositionally biased region" description="Basic and acidic residues" evidence="6">
    <location>
        <begin position="150"/>
        <end position="182"/>
    </location>
</feature>
<gene>
    <name evidence="7" type="ORF">TCIL3000_6_1710</name>
</gene>
<evidence type="ECO:0000256" key="5">
    <source>
        <dbReference type="RuleBase" id="RU364132"/>
    </source>
</evidence>
<evidence type="ECO:0000256" key="2">
    <source>
        <dbReference type="ARBA" id="ARBA00010077"/>
    </source>
</evidence>
<evidence type="ECO:0000313" key="7">
    <source>
        <dbReference type="EMBL" id="CCC90936.1"/>
    </source>
</evidence>
<evidence type="ECO:0000256" key="3">
    <source>
        <dbReference type="ARBA" id="ARBA00022517"/>
    </source>
</evidence>
<keyword evidence="4 5" id="KW-0539">Nucleus</keyword>
<keyword evidence="3 5" id="KW-0690">Ribosome biogenesis</keyword>
<evidence type="ECO:0000256" key="6">
    <source>
        <dbReference type="SAM" id="MobiDB-lite"/>
    </source>
</evidence>
<dbReference type="InterPro" id="IPR007023">
    <property type="entry name" value="Ribosom_reg"/>
</dbReference>
<comment type="similarity">
    <text evidence="2 5">Belongs to the RRS1 family.</text>
</comment>
<dbReference type="GO" id="GO:0042254">
    <property type="term" value="P:ribosome biogenesis"/>
    <property type="evidence" value="ECO:0007669"/>
    <property type="project" value="UniProtKB-KW"/>
</dbReference>
<name>G0UNH6_TRYCI</name>
<comment type="function">
    <text evidence="5">Involved in ribosomal large subunit assembly.</text>
</comment>
<sequence>MSEYHMDLGLLCVTNSSIISGPQRSEGDLHQSAVQAMQVLLGECRDLSLTKKRGKFDASTALLKLPQPIMQLPREKAPPKPKPLTAWEKFALKKGIALKRKKSNRVFDEERQVWKDKWGKRAREEREKHDWLREVGPNYVPQEVGGDPFLDERRAKKERLEKQKKKEEHNKRRSEHISRAREEVKHLTAAARHLATASNGKFDRVSVKKGKK</sequence>
<dbReference type="Pfam" id="PF04939">
    <property type="entry name" value="RRS1"/>
    <property type="match status" value="1"/>
</dbReference>
<dbReference type="AlphaFoldDB" id="G0UNH6"/>
<proteinExistence type="inferred from homology"/>
<evidence type="ECO:0000256" key="4">
    <source>
        <dbReference type="ARBA" id="ARBA00023242"/>
    </source>
</evidence>
<protein>
    <recommendedName>
        <fullName evidence="5">Ribosome biogenesis regulatory protein</fullName>
    </recommendedName>
</protein>
<organism evidence="7">
    <name type="scientific">Trypanosoma congolense (strain IL3000)</name>
    <dbReference type="NCBI Taxonomy" id="1068625"/>
    <lineage>
        <taxon>Eukaryota</taxon>
        <taxon>Discoba</taxon>
        <taxon>Euglenozoa</taxon>
        <taxon>Kinetoplastea</taxon>
        <taxon>Metakinetoplastina</taxon>
        <taxon>Trypanosomatida</taxon>
        <taxon>Trypanosomatidae</taxon>
        <taxon>Trypanosoma</taxon>
        <taxon>Nannomonas</taxon>
    </lineage>
</organism>
<dbReference type="GO" id="GO:0005634">
    <property type="term" value="C:nucleus"/>
    <property type="evidence" value="ECO:0007669"/>
    <property type="project" value="UniProtKB-SubCell"/>
</dbReference>
<accession>G0UNH6</accession>
<dbReference type="EMBL" id="HE575319">
    <property type="protein sequence ID" value="CCC90936.1"/>
    <property type="molecule type" value="Genomic_DNA"/>
</dbReference>
<evidence type="ECO:0000256" key="1">
    <source>
        <dbReference type="ARBA" id="ARBA00004123"/>
    </source>
</evidence>
<feature type="region of interest" description="Disordered" evidence="6">
    <location>
        <begin position="193"/>
        <end position="212"/>
    </location>
</feature>
<feature type="region of interest" description="Disordered" evidence="6">
    <location>
        <begin position="142"/>
        <end position="182"/>
    </location>
</feature>
<comment type="subcellular location">
    <subcellularLocation>
        <location evidence="1 5">Nucleus</location>
    </subcellularLocation>
</comment>
<dbReference type="VEuPathDB" id="TriTrypDB:TcIL3000_6_1710"/>
<reference evidence="7" key="1">
    <citation type="journal article" date="2012" name="Proc. Natl. Acad. Sci. U.S.A.">
        <title>Antigenic diversity is generated by distinct evolutionary mechanisms in African trypanosome species.</title>
        <authorList>
            <person name="Jackson A.P."/>
            <person name="Berry A."/>
            <person name="Aslett M."/>
            <person name="Allison H.C."/>
            <person name="Burton P."/>
            <person name="Vavrova-Anderson J."/>
            <person name="Brown R."/>
            <person name="Browne H."/>
            <person name="Corton N."/>
            <person name="Hauser H."/>
            <person name="Gamble J."/>
            <person name="Gilderthorp R."/>
            <person name="Marcello L."/>
            <person name="McQuillan J."/>
            <person name="Otto T.D."/>
            <person name="Quail M.A."/>
            <person name="Sanders M.J."/>
            <person name="van Tonder A."/>
            <person name="Ginger M.L."/>
            <person name="Field M.C."/>
            <person name="Barry J.D."/>
            <person name="Hertz-Fowler C."/>
            <person name="Berriman M."/>
        </authorList>
    </citation>
    <scope>NUCLEOTIDE SEQUENCE</scope>
    <source>
        <strain evidence="7">IL3000</strain>
    </source>
</reference>